<keyword evidence="1" id="KW-1133">Transmembrane helix</keyword>
<proteinExistence type="predicted"/>
<dbReference type="EnsemblMetazoa" id="G3544.1">
    <property type="protein sequence ID" value="G3544.1:cds"/>
    <property type="gene ID" value="G3544"/>
</dbReference>
<organism evidence="2 3">
    <name type="scientific">Magallana gigas</name>
    <name type="common">Pacific oyster</name>
    <name type="synonym">Crassostrea gigas</name>
    <dbReference type="NCBI Taxonomy" id="29159"/>
    <lineage>
        <taxon>Eukaryota</taxon>
        <taxon>Metazoa</taxon>
        <taxon>Spiralia</taxon>
        <taxon>Lophotrochozoa</taxon>
        <taxon>Mollusca</taxon>
        <taxon>Bivalvia</taxon>
        <taxon>Autobranchia</taxon>
        <taxon>Pteriomorphia</taxon>
        <taxon>Ostreida</taxon>
        <taxon>Ostreoidea</taxon>
        <taxon>Ostreidae</taxon>
        <taxon>Magallana</taxon>
    </lineage>
</organism>
<evidence type="ECO:0000313" key="3">
    <source>
        <dbReference type="Proteomes" id="UP000005408"/>
    </source>
</evidence>
<evidence type="ECO:0000256" key="1">
    <source>
        <dbReference type="SAM" id="Phobius"/>
    </source>
</evidence>
<evidence type="ECO:0000313" key="2">
    <source>
        <dbReference type="EnsemblMetazoa" id="G3544.1:cds"/>
    </source>
</evidence>
<sequence>MKCVKEANVCCVEKDASYTITRDETSLLETDVKNPNAMVAIYCLSVLVIVLSLLVLFLLYLRCRHQKRQNLKKMSSVPNNDQTENMAKNTGFYELADNSKLEPIEGDSEVPVTGTKEDVYNHLWEKPAEKESVYNKCTLERNETSVYDVTGGPQCISATVNANYDHVTLGSGETKLTMTYNLLWEKPTNSCLEKENIYNQCNSGREEMSKYGVTGGLHSSSATVNSIYDPVTLVSANV</sequence>
<protein>
    <submittedName>
        <fullName evidence="2">Uncharacterized protein</fullName>
    </submittedName>
</protein>
<dbReference type="Proteomes" id="UP000005408">
    <property type="component" value="Unassembled WGS sequence"/>
</dbReference>
<feature type="transmembrane region" description="Helical" evidence="1">
    <location>
        <begin position="39"/>
        <end position="61"/>
    </location>
</feature>
<keyword evidence="1" id="KW-0472">Membrane</keyword>
<name>A0A8W8MWZ8_MAGGI</name>
<dbReference type="AlphaFoldDB" id="A0A8W8MWZ8"/>
<keyword evidence="3" id="KW-1185">Reference proteome</keyword>
<accession>A0A8W8MWZ8</accession>
<reference evidence="2" key="1">
    <citation type="submission" date="2022-08" db="UniProtKB">
        <authorList>
            <consortium name="EnsemblMetazoa"/>
        </authorList>
    </citation>
    <scope>IDENTIFICATION</scope>
    <source>
        <strain evidence="2">05x7-T-G4-1.051#20</strain>
    </source>
</reference>
<keyword evidence="1" id="KW-0812">Transmembrane</keyword>